<dbReference type="SUPFAM" id="SSF55205">
    <property type="entry name" value="EPT/RTPC-like"/>
    <property type="match status" value="1"/>
</dbReference>
<accession>A0A6N7XCM8</accession>
<keyword evidence="6 12" id="KW-0133">Cell shape</keyword>
<dbReference type="InterPro" id="IPR005750">
    <property type="entry name" value="UDP_GlcNAc_COvinyl_MurA"/>
</dbReference>
<dbReference type="FunFam" id="3.65.10.10:FF:000001">
    <property type="entry name" value="UDP-N-acetylglucosamine 1-carboxyvinyltransferase"/>
    <property type="match status" value="1"/>
</dbReference>
<keyword evidence="7 12" id="KW-0573">Peptidoglycan synthesis</keyword>
<evidence type="ECO:0000256" key="6">
    <source>
        <dbReference type="ARBA" id="ARBA00022960"/>
    </source>
</evidence>
<sequence>MPRIRVKKSGPLKGSVKIDGAKNAVLPIIAATLLANERCVLKSVPNLRDVHVISDLLKHLGAEVTYENNILTVDSSTINTCEAPYELVKKMRASFLVMGPLLARFNHTKISMPGGCAIGTRPIDLHLKGFKALGAEINMDHGFVEARAEKLIGNKLYLDFPSVGATQNIIMASVLADGTTVIENAAEEPEIVDLANFLNEMGASVRGAGTNTIKIKGVSKLHGAEHTIIPDRIEASTYMVAAAMTKGDIVVENVIIDHLKPVIAKLSEAGATIIEGENSIRVIGNEKIKPIDIKTLPHPGFPTDVQAQFMAMLTLAEGTGVVIETVFENRFMHVTEFNRMGANIKIDGRSAVVNGVDNLVGADVTATDLRAGAALILCGLVADGITNIGEVYHIQRGYVDIDKKMRALGGDVEIVED</sequence>
<comment type="subcellular location">
    <subcellularLocation>
        <location evidence="1 12">Cytoplasm</location>
    </subcellularLocation>
</comment>
<protein>
    <recommendedName>
        <fullName evidence="12">UDP-N-acetylglucosamine 1-carboxyvinyltransferase</fullName>
        <ecNumber evidence="12">2.5.1.7</ecNumber>
    </recommendedName>
    <alternativeName>
        <fullName evidence="12">Enoylpyruvate transferase</fullName>
    </alternativeName>
    <alternativeName>
        <fullName evidence="12">UDP-N-acetylglucosamine enolpyruvyl transferase</fullName>
        <shortName evidence="12">EPT</shortName>
    </alternativeName>
</protein>
<dbReference type="InterPro" id="IPR013792">
    <property type="entry name" value="RNA3'P_cycl/enolpyr_Trfase_a/b"/>
</dbReference>
<organism evidence="14 15">
    <name type="scientific">Peptostreptococcus porci</name>
    <dbReference type="NCBI Taxonomy" id="2652282"/>
    <lineage>
        <taxon>Bacteria</taxon>
        <taxon>Bacillati</taxon>
        <taxon>Bacillota</taxon>
        <taxon>Clostridia</taxon>
        <taxon>Peptostreptococcales</taxon>
        <taxon>Peptostreptococcaceae</taxon>
        <taxon>Peptostreptococcus</taxon>
    </lineage>
</organism>
<dbReference type="Pfam" id="PF00275">
    <property type="entry name" value="EPSP_synthase"/>
    <property type="match status" value="1"/>
</dbReference>
<feature type="modified residue" description="2-(S-cysteinyl)pyruvic acid O-phosphothioketal" evidence="12">
    <location>
        <position position="116"/>
    </location>
</feature>
<evidence type="ECO:0000256" key="2">
    <source>
        <dbReference type="ARBA" id="ARBA00004752"/>
    </source>
</evidence>
<evidence type="ECO:0000256" key="12">
    <source>
        <dbReference type="HAMAP-Rule" id="MF_00111"/>
    </source>
</evidence>
<keyword evidence="4 12" id="KW-0132">Cell division</keyword>
<dbReference type="PANTHER" id="PTHR43783:SF1">
    <property type="entry name" value="UDP-N-ACETYLGLUCOSAMINE 1-CARBOXYVINYLTRANSFERASE"/>
    <property type="match status" value="1"/>
</dbReference>
<proteinExistence type="inferred from homology"/>
<dbReference type="UniPathway" id="UPA00219"/>
<dbReference type="AlphaFoldDB" id="A0A6N7XCM8"/>
<keyword evidence="3 12" id="KW-0963">Cytoplasm</keyword>
<keyword evidence="12" id="KW-0670">Pyruvate</keyword>
<dbReference type="EMBL" id="VUNE01000002">
    <property type="protein sequence ID" value="MST62456.1"/>
    <property type="molecule type" value="Genomic_DNA"/>
</dbReference>
<dbReference type="InterPro" id="IPR050068">
    <property type="entry name" value="MurA_subfamily"/>
</dbReference>
<gene>
    <name evidence="12 14" type="primary">murA</name>
    <name evidence="14" type="ORF">FYJ71_05630</name>
</gene>
<keyword evidence="9 12" id="KW-0961">Cell wall biogenesis/degradation</keyword>
<keyword evidence="8 12" id="KW-0131">Cell cycle</keyword>
<dbReference type="Proteomes" id="UP000440713">
    <property type="component" value="Unassembled WGS sequence"/>
</dbReference>
<name>A0A6N7XCM8_9FIRM</name>
<dbReference type="GO" id="GO:0008760">
    <property type="term" value="F:UDP-N-acetylglucosamine 1-carboxyvinyltransferase activity"/>
    <property type="evidence" value="ECO:0007669"/>
    <property type="project" value="UniProtKB-UniRule"/>
</dbReference>
<keyword evidence="5 12" id="KW-0808">Transferase</keyword>
<comment type="caution">
    <text evidence="12">Lacks conserved residue(s) required for the propagation of feature annotation.</text>
</comment>
<feature type="active site" description="Proton donor" evidence="12">
    <location>
        <position position="116"/>
    </location>
</feature>
<dbReference type="NCBIfam" id="NF006873">
    <property type="entry name" value="PRK09369.1"/>
    <property type="match status" value="1"/>
</dbReference>
<dbReference type="GO" id="GO:0071555">
    <property type="term" value="P:cell wall organization"/>
    <property type="evidence" value="ECO:0007669"/>
    <property type="project" value="UniProtKB-KW"/>
</dbReference>
<dbReference type="RefSeq" id="WP_154537838.1">
    <property type="nucleotide sequence ID" value="NZ_VUNE01000002.1"/>
</dbReference>
<dbReference type="NCBIfam" id="TIGR01072">
    <property type="entry name" value="murA"/>
    <property type="match status" value="1"/>
</dbReference>
<evidence type="ECO:0000256" key="8">
    <source>
        <dbReference type="ARBA" id="ARBA00023306"/>
    </source>
</evidence>
<evidence type="ECO:0000259" key="13">
    <source>
        <dbReference type="Pfam" id="PF00275"/>
    </source>
</evidence>
<comment type="caution">
    <text evidence="14">The sequence shown here is derived from an EMBL/GenBank/DDBJ whole genome shotgun (WGS) entry which is preliminary data.</text>
</comment>
<dbReference type="GO" id="GO:0005737">
    <property type="term" value="C:cytoplasm"/>
    <property type="evidence" value="ECO:0007669"/>
    <property type="project" value="UniProtKB-SubCell"/>
</dbReference>
<evidence type="ECO:0000313" key="14">
    <source>
        <dbReference type="EMBL" id="MST62456.1"/>
    </source>
</evidence>
<comment type="function">
    <text evidence="12">Cell wall formation. Adds enolpyruvyl to UDP-N-acetylglucosamine.</text>
</comment>
<evidence type="ECO:0000256" key="9">
    <source>
        <dbReference type="ARBA" id="ARBA00023316"/>
    </source>
</evidence>
<dbReference type="EC" id="2.5.1.7" evidence="12"/>
<feature type="binding site" evidence="12">
    <location>
        <begin position="121"/>
        <end position="125"/>
    </location>
    <ligand>
        <name>UDP-N-acetyl-alpha-D-glucosamine</name>
        <dbReference type="ChEBI" id="CHEBI:57705"/>
    </ligand>
</feature>
<feature type="domain" description="Enolpyruvate transferase" evidence="13">
    <location>
        <begin position="6"/>
        <end position="405"/>
    </location>
</feature>
<evidence type="ECO:0000256" key="4">
    <source>
        <dbReference type="ARBA" id="ARBA00022618"/>
    </source>
</evidence>
<dbReference type="GO" id="GO:0051301">
    <property type="term" value="P:cell division"/>
    <property type="evidence" value="ECO:0007669"/>
    <property type="project" value="UniProtKB-KW"/>
</dbReference>
<dbReference type="Gene3D" id="3.65.10.10">
    <property type="entry name" value="Enolpyruvate transferase domain"/>
    <property type="match status" value="2"/>
</dbReference>
<comment type="similarity">
    <text evidence="10 12">Belongs to the EPSP synthase family. MurA subfamily.</text>
</comment>
<dbReference type="GO" id="GO:0008360">
    <property type="term" value="P:regulation of cell shape"/>
    <property type="evidence" value="ECO:0007669"/>
    <property type="project" value="UniProtKB-KW"/>
</dbReference>
<feature type="binding site" evidence="12">
    <location>
        <position position="92"/>
    </location>
    <ligand>
        <name>UDP-N-acetyl-alpha-D-glucosamine</name>
        <dbReference type="ChEBI" id="CHEBI:57705"/>
    </ligand>
</feature>
<evidence type="ECO:0000256" key="1">
    <source>
        <dbReference type="ARBA" id="ARBA00004496"/>
    </source>
</evidence>
<dbReference type="GO" id="GO:0009252">
    <property type="term" value="P:peptidoglycan biosynthetic process"/>
    <property type="evidence" value="ECO:0007669"/>
    <property type="project" value="UniProtKB-UniRule"/>
</dbReference>
<dbReference type="HAMAP" id="MF_00111">
    <property type="entry name" value="MurA"/>
    <property type="match status" value="1"/>
</dbReference>
<evidence type="ECO:0000256" key="7">
    <source>
        <dbReference type="ARBA" id="ARBA00022984"/>
    </source>
</evidence>
<evidence type="ECO:0000256" key="5">
    <source>
        <dbReference type="ARBA" id="ARBA00022679"/>
    </source>
</evidence>
<evidence type="ECO:0000256" key="10">
    <source>
        <dbReference type="ARBA" id="ARBA00038367"/>
    </source>
</evidence>
<comment type="pathway">
    <text evidence="2 12">Cell wall biogenesis; peptidoglycan biosynthesis.</text>
</comment>
<feature type="binding site" evidence="12">
    <location>
        <position position="326"/>
    </location>
    <ligand>
        <name>UDP-N-acetyl-alpha-D-glucosamine</name>
        <dbReference type="ChEBI" id="CHEBI:57705"/>
    </ligand>
</feature>
<feature type="binding site" evidence="12">
    <location>
        <position position="304"/>
    </location>
    <ligand>
        <name>UDP-N-acetyl-alpha-D-glucosamine</name>
        <dbReference type="ChEBI" id="CHEBI:57705"/>
    </ligand>
</feature>
<dbReference type="InterPro" id="IPR001986">
    <property type="entry name" value="Enolpyruvate_Tfrase_dom"/>
</dbReference>
<evidence type="ECO:0000313" key="15">
    <source>
        <dbReference type="Proteomes" id="UP000440713"/>
    </source>
</evidence>
<feature type="binding site" evidence="12">
    <location>
        <begin position="22"/>
        <end position="23"/>
    </location>
    <ligand>
        <name>phosphoenolpyruvate</name>
        <dbReference type="ChEBI" id="CHEBI:58702"/>
    </ligand>
</feature>
<dbReference type="PANTHER" id="PTHR43783">
    <property type="entry name" value="UDP-N-ACETYLGLUCOSAMINE 1-CARBOXYVINYLTRANSFERASE"/>
    <property type="match status" value="1"/>
</dbReference>
<evidence type="ECO:0000256" key="11">
    <source>
        <dbReference type="ARBA" id="ARBA00047527"/>
    </source>
</evidence>
<keyword evidence="15" id="KW-1185">Reference proteome</keyword>
<comment type="catalytic activity">
    <reaction evidence="11 12">
        <text>phosphoenolpyruvate + UDP-N-acetyl-alpha-D-glucosamine = UDP-N-acetyl-3-O-(1-carboxyvinyl)-alpha-D-glucosamine + phosphate</text>
        <dbReference type="Rhea" id="RHEA:18681"/>
        <dbReference type="ChEBI" id="CHEBI:43474"/>
        <dbReference type="ChEBI" id="CHEBI:57705"/>
        <dbReference type="ChEBI" id="CHEBI:58702"/>
        <dbReference type="ChEBI" id="CHEBI:68483"/>
        <dbReference type="EC" id="2.5.1.7"/>
    </reaction>
</comment>
<dbReference type="InterPro" id="IPR036968">
    <property type="entry name" value="Enolpyruvate_Tfrase_sf"/>
</dbReference>
<dbReference type="GO" id="GO:0019277">
    <property type="term" value="P:UDP-N-acetylgalactosamine biosynthetic process"/>
    <property type="evidence" value="ECO:0007669"/>
    <property type="project" value="InterPro"/>
</dbReference>
<reference evidence="14 15" key="1">
    <citation type="submission" date="2019-08" db="EMBL/GenBank/DDBJ databases">
        <title>In-depth cultivation of the pig gut microbiome towards novel bacterial diversity and tailored functional studies.</title>
        <authorList>
            <person name="Wylensek D."/>
            <person name="Hitch T.C.A."/>
            <person name="Clavel T."/>
        </authorList>
    </citation>
    <scope>NUCLEOTIDE SEQUENCE [LARGE SCALE GENOMIC DNA]</scope>
    <source>
        <strain evidence="14 15">WCA-SAB-591-4A-A</strain>
    </source>
</reference>
<dbReference type="CDD" id="cd01555">
    <property type="entry name" value="UdpNAET"/>
    <property type="match status" value="1"/>
</dbReference>
<evidence type="ECO:0000256" key="3">
    <source>
        <dbReference type="ARBA" id="ARBA00022490"/>
    </source>
</evidence>